<name>A0A5B7FC21_PORTR</name>
<evidence type="ECO:0000313" key="1">
    <source>
        <dbReference type="EMBL" id="MPC43107.1"/>
    </source>
</evidence>
<sequence length="152" mass="16970">MYACLPAFLPYLASSQAPHNTAPSLTFTASTQRFAIHGARVKNDPLHSSSPSFIMFSNPPMLCSLAFLLPLSPSACRLQPDSEGLRHPGKNHLLGRSLMFHLKGKHRSQPVILDLLFTFCQDEGRSHGKSVDITRLISKLSHDQRRDMELVY</sequence>
<dbReference type="Proteomes" id="UP000324222">
    <property type="component" value="Unassembled WGS sequence"/>
</dbReference>
<dbReference type="EMBL" id="VSRR010005690">
    <property type="protein sequence ID" value="MPC43107.1"/>
    <property type="molecule type" value="Genomic_DNA"/>
</dbReference>
<proteinExistence type="predicted"/>
<keyword evidence="2" id="KW-1185">Reference proteome</keyword>
<dbReference type="AlphaFoldDB" id="A0A5B7FC21"/>
<accession>A0A5B7FC21</accession>
<organism evidence="1 2">
    <name type="scientific">Portunus trituberculatus</name>
    <name type="common">Swimming crab</name>
    <name type="synonym">Neptunus trituberculatus</name>
    <dbReference type="NCBI Taxonomy" id="210409"/>
    <lineage>
        <taxon>Eukaryota</taxon>
        <taxon>Metazoa</taxon>
        <taxon>Ecdysozoa</taxon>
        <taxon>Arthropoda</taxon>
        <taxon>Crustacea</taxon>
        <taxon>Multicrustacea</taxon>
        <taxon>Malacostraca</taxon>
        <taxon>Eumalacostraca</taxon>
        <taxon>Eucarida</taxon>
        <taxon>Decapoda</taxon>
        <taxon>Pleocyemata</taxon>
        <taxon>Brachyura</taxon>
        <taxon>Eubrachyura</taxon>
        <taxon>Portunoidea</taxon>
        <taxon>Portunidae</taxon>
        <taxon>Portuninae</taxon>
        <taxon>Portunus</taxon>
    </lineage>
</organism>
<comment type="caution">
    <text evidence="1">The sequence shown here is derived from an EMBL/GenBank/DDBJ whole genome shotgun (WGS) entry which is preliminary data.</text>
</comment>
<protein>
    <submittedName>
        <fullName evidence="1">Uncharacterized protein</fullName>
    </submittedName>
</protein>
<evidence type="ECO:0000313" key="2">
    <source>
        <dbReference type="Proteomes" id="UP000324222"/>
    </source>
</evidence>
<gene>
    <name evidence="1" type="ORF">E2C01_036744</name>
</gene>
<reference evidence="1 2" key="1">
    <citation type="submission" date="2019-05" db="EMBL/GenBank/DDBJ databases">
        <title>Another draft genome of Portunus trituberculatus and its Hox gene families provides insights of decapod evolution.</title>
        <authorList>
            <person name="Jeong J.-H."/>
            <person name="Song I."/>
            <person name="Kim S."/>
            <person name="Choi T."/>
            <person name="Kim D."/>
            <person name="Ryu S."/>
            <person name="Kim W."/>
        </authorList>
    </citation>
    <scope>NUCLEOTIDE SEQUENCE [LARGE SCALE GENOMIC DNA]</scope>
    <source>
        <tissue evidence="1">Muscle</tissue>
    </source>
</reference>